<sequence length="480" mass="51156">MPKSSGAQKHEPASFGFNRFGIDPSAPQPPSGQGEPEWLMPKARKPSARKYAKYYPNQANVVSDIASSSPGKLVLAAFALILLCIGAGAVTASSITTRQDQLDALIANTEPIASSALELYSALSIADAAASTAFVFGGIEPDDLRDRYLRANFDAARSIVNASSQVGDDDGQAQQLLSEISMHLPLYAGLIESARSNNRVGNPVGAAYLNEASHMMRTRVLPQSEDLYRTQAQKVADSHATFIHPPWAAIATVLVVVLILIGAQIRLSRKTQRTLNFGWVVATLVMILVLMWLLTVGLFSRAEANRALNEGIRPLDKLATTRILAQQARADETLGLARRGEASDIEASFSRASEAVAENLSALQGDDRISSGRDEINAAIAAHDGWRQAHDRMAVLYSAGDHIGASRIAVGGGEFDSTAQFAALDDALSEGIVATRAEVRTAIFRTRNALVFAAGGVIALSVIAGLAVAGGVWPRLREYQ</sequence>
<protein>
    <recommendedName>
        <fullName evidence="5">Chemotaxis methyl-accepting receptor HlyB-like 4HB MCP domain-containing protein</fullName>
    </recommendedName>
</protein>
<proteinExistence type="predicted"/>
<accession>A0A916U5X9</accession>
<keyword evidence="2" id="KW-1133">Transmembrane helix</keyword>
<evidence type="ECO:0000256" key="2">
    <source>
        <dbReference type="SAM" id="Phobius"/>
    </source>
</evidence>
<organism evidence="3 4">
    <name type="scientific">Hoyosella rhizosphaerae</name>
    <dbReference type="NCBI Taxonomy" id="1755582"/>
    <lineage>
        <taxon>Bacteria</taxon>
        <taxon>Bacillati</taxon>
        <taxon>Actinomycetota</taxon>
        <taxon>Actinomycetes</taxon>
        <taxon>Mycobacteriales</taxon>
        <taxon>Hoyosellaceae</taxon>
        <taxon>Hoyosella</taxon>
    </lineage>
</organism>
<evidence type="ECO:0000313" key="4">
    <source>
        <dbReference type="Proteomes" id="UP000641514"/>
    </source>
</evidence>
<reference evidence="3" key="2">
    <citation type="submission" date="2020-09" db="EMBL/GenBank/DDBJ databases">
        <authorList>
            <person name="Sun Q."/>
            <person name="Zhou Y."/>
        </authorList>
    </citation>
    <scope>NUCLEOTIDE SEQUENCE</scope>
    <source>
        <strain evidence="3">CGMCC 1.15478</strain>
    </source>
</reference>
<gene>
    <name evidence="3" type="ORF">GCM10011410_12840</name>
</gene>
<keyword evidence="2" id="KW-0812">Transmembrane</keyword>
<name>A0A916U5X9_9ACTN</name>
<evidence type="ECO:0008006" key="5">
    <source>
        <dbReference type="Google" id="ProtNLM"/>
    </source>
</evidence>
<reference evidence="3" key="1">
    <citation type="journal article" date="2014" name="Int. J. Syst. Evol. Microbiol.">
        <title>Complete genome sequence of Corynebacterium casei LMG S-19264T (=DSM 44701T), isolated from a smear-ripened cheese.</title>
        <authorList>
            <consortium name="US DOE Joint Genome Institute (JGI-PGF)"/>
            <person name="Walter F."/>
            <person name="Albersmeier A."/>
            <person name="Kalinowski J."/>
            <person name="Ruckert C."/>
        </authorList>
    </citation>
    <scope>NUCLEOTIDE SEQUENCE</scope>
    <source>
        <strain evidence="3">CGMCC 1.15478</strain>
    </source>
</reference>
<keyword evidence="2" id="KW-0472">Membrane</keyword>
<dbReference type="AlphaFoldDB" id="A0A916U5X9"/>
<feature type="transmembrane region" description="Helical" evidence="2">
    <location>
        <begin position="247"/>
        <end position="265"/>
    </location>
</feature>
<feature type="transmembrane region" description="Helical" evidence="2">
    <location>
        <begin position="450"/>
        <end position="473"/>
    </location>
</feature>
<evidence type="ECO:0000256" key="1">
    <source>
        <dbReference type="SAM" id="MobiDB-lite"/>
    </source>
</evidence>
<dbReference type="RefSeq" id="WP_188671676.1">
    <property type="nucleotide sequence ID" value="NZ_BMJH01000001.1"/>
</dbReference>
<feature type="region of interest" description="Disordered" evidence="1">
    <location>
        <begin position="1"/>
        <end position="39"/>
    </location>
</feature>
<feature type="transmembrane region" description="Helical" evidence="2">
    <location>
        <begin position="73"/>
        <end position="95"/>
    </location>
</feature>
<comment type="caution">
    <text evidence="3">The sequence shown here is derived from an EMBL/GenBank/DDBJ whole genome shotgun (WGS) entry which is preliminary data.</text>
</comment>
<dbReference type="EMBL" id="BMJH01000001">
    <property type="protein sequence ID" value="GGC61774.1"/>
    <property type="molecule type" value="Genomic_DNA"/>
</dbReference>
<dbReference type="Proteomes" id="UP000641514">
    <property type="component" value="Unassembled WGS sequence"/>
</dbReference>
<keyword evidence="4" id="KW-1185">Reference proteome</keyword>
<feature type="transmembrane region" description="Helical" evidence="2">
    <location>
        <begin position="277"/>
        <end position="299"/>
    </location>
</feature>
<evidence type="ECO:0000313" key="3">
    <source>
        <dbReference type="EMBL" id="GGC61774.1"/>
    </source>
</evidence>